<evidence type="ECO:0000313" key="3">
    <source>
        <dbReference type="Proteomes" id="UP000031036"/>
    </source>
</evidence>
<sequence length="295" mass="32975">MNGGADSMLLFRTHRIPGKRETTACAARNMLLIVLMLSSLPTIRSRTCVDDVKGLCHAHDIFGWCYHDKVTGTFNCDDESFCANQTQLKGKVNSTGCFDRGADNIKCCCNEASMCNYNFIHVEPIVMMNTSQSCKYSYEKPDADIVHFKNCVDPWCIAFISANVEGGPSAVLRGCQSRILQKLTTDKKRTNPDPNTIIFYGMDELLRQPRCQEIVGADRPENGTQRACLDIFYMEKDLEKKGKICCCRGSDECNESIMWRDSAKTIESLRPPQISSAAQTVASLFIVLLAAVMRM</sequence>
<protein>
    <submittedName>
        <fullName evidence="2">Uncharacterized protein</fullName>
    </submittedName>
</protein>
<name>A0A0B2VWL5_TOXCA</name>
<dbReference type="EMBL" id="JPKZ01000729">
    <property type="protein sequence ID" value="KHN85794.1"/>
    <property type="molecule type" value="Genomic_DNA"/>
</dbReference>
<keyword evidence="3" id="KW-1185">Reference proteome</keyword>
<dbReference type="Proteomes" id="UP000031036">
    <property type="component" value="Unassembled WGS sequence"/>
</dbReference>
<feature type="signal peptide" evidence="1">
    <location>
        <begin position="1"/>
        <end position="45"/>
    </location>
</feature>
<dbReference type="OrthoDB" id="5872406at2759"/>
<dbReference type="AlphaFoldDB" id="A0A0B2VWL5"/>
<proteinExistence type="predicted"/>
<evidence type="ECO:0000256" key="1">
    <source>
        <dbReference type="SAM" id="SignalP"/>
    </source>
</evidence>
<comment type="caution">
    <text evidence="2">The sequence shown here is derived from an EMBL/GenBank/DDBJ whole genome shotgun (WGS) entry which is preliminary data.</text>
</comment>
<accession>A0A0B2VWL5</accession>
<feature type="chain" id="PRO_5002095625" evidence="1">
    <location>
        <begin position="46"/>
        <end position="295"/>
    </location>
</feature>
<keyword evidence="1" id="KW-0732">Signal</keyword>
<gene>
    <name evidence="2" type="ORF">Tcan_03506</name>
</gene>
<evidence type="ECO:0000313" key="2">
    <source>
        <dbReference type="EMBL" id="KHN85794.1"/>
    </source>
</evidence>
<reference evidence="2 3" key="1">
    <citation type="submission" date="2014-11" db="EMBL/GenBank/DDBJ databases">
        <title>Genetic blueprint of the zoonotic pathogen Toxocara canis.</title>
        <authorList>
            <person name="Zhu X.-Q."/>
            <person name="Korhonen P.K."/>
            <person name="Cai H."/>
            <person name="Young N.D."/>
            <person name="Nejsum P."/>
            <person name="von Samson-Himmelstjerna G."/>
            <person name="Boag P.R."/>
            <person name="Tan P."/>
            <person name="Li Q."/>
            <person name="Min J."/>
            <person name="Yang Y."/>
            <person name="Wang X."/>
            <person name="Fang X."/>
            <person name="Hall R.S."/>
            <person name="Hofmann A."/>
            <person name="Sternberg P.W."/>
            <person name="Jex A.R."/>
            <person name="Gasser R.B."/>
        </authorList>
    </citation>
    <scope>NUCLEOTIDE SEQUENCE [LARGE SCALE GENOMIC DNA]</scope>
    <source>
        <strain evidence="2">PN_DK_2014</strain>
    </source>
</reference>
<organism evidence="2 3">
    <name type="scientific">Toxocara canis</name>
    <name type="common">Canine roundworm</name>
    <dbReference type="NCBI Taxonomy" id="6265"/>
    <lineage>
        <taxon>Eukaryota</taxon>
        <taxon>Metazoa</taxon>
        <taxon>Ecdysozoa</taxon>
        <taxon>Nematoda</taxon>
        <taxon>Chromadorea</taxon>
        <taxon>Rhabditida</taxon>
        <taxon>Spirurina</taxon>
        <taxon>Ascaridomorpha</taxon>
        <taxon>Ascaridoidea</taxon>
        <taxon>Toxocaridae</taxon>
        <taxon>Toxocara</taxon>
    </lineage>
</organism>